<protein>
    <recommendedName>
        <fullName evidence="1">non-specific serine/threonine protein kinase</fullName>
        <ecNumber evidence="1">2.7.11.1</ecNumber>
    </recommendedName>
</protein>
<dbReference type="GO" id="GO:0005737">
    <property type="term" value="C:cytoplasm"/>
    <property type="evidence" value="ECO:0007669"/>
    <property type="project" value="TreeGrafter"/>
</dbReference>
<reference evidence="10" key="1">
    <citation type="submission" date="2020-11" db="EMBL/GenBank/DDBJ databases">
        <authorList>
            <person name="Tran Van P."/>
        </authorList>
    </citation>
    <scope>NUCLEOTIDE SEQUENCE</scope>
</reference>
<name>A0A7R8ZFA6_TIMDO</name>
<evidence type="ECO:0000256" key="2">
    <source>
        <dbReference type="ARBA" id="ARBA00022527"/>
    </source>
</evidence>
<evidence type="ECO:0000256" key="8">
    <source>
        <dbReference type="ARBA" id="ARBA00048679"/>
    </source>
</evidence>
<dbReference type="SMART" id="SM00220">
    <property type="entry name" value="S_TKc"/>
    <property type="match status" value="1"/>
</dbReference>
<dbReference type="PROSITE" id="PS00108">
    <property type="entry name" value="PROTEIN_KINASE_ST"/>
    <property type="match status" value="1"/>
</dbReference>
<dbReference type="Gene3D" id="3.30.200.20">
    <property type="entry name" value="Phosphorylase Kinase, domain 1"/>
    <property type="match status" value="1"/>
</dbReference>
<evidence type="ECO:0000256" key="6">
    <source>
        <dbReference type="ARBA" id="ARBA00022840"/>
    </source>
</evidence>
<keyword evidence="2" id="KW-0723">Serine/threonine-protein kinase</keyword>
<dbReference type="Gene3D" id="3.30.310.80">
    <property type="entry name" value="Kinase associated domain 1, KA1"/>
    <property type="match status" value="1"/>
</dbReference>
<gene>
    <name evidence="10" type="ORF">TDIB3V08_LOCUS9492</name>
</gene>
<dbReference type="PROSITE" id="PS50011">
    <property type="entry name" value="PROTEIN_KINASE_DOM"/>
    <property type="match status" value="1"/>
</dbReference>
<keyword evidence="3" id="KW-0808">Transferase</keyword>
<keyword evidence="4" id="KW-0547">Nucleotide-binding</keyword>
<feature type="domain" description="Protein kinase" evidence="9">
    <location>
        <begin position="1"/>
        <end position="272"/>
    </location>
</feature>
<accession>A0A7R8ZFA6</accession>
<comment type="catalytic activity">
    <reaction evidence="7">
        <text>L-threonyl-[protein] + ATP = O-phospho-L-threonyl-[protein] + ADP + H(+)</text>
        <dbReference type="Rhea" id="RHEA:46608"/>
        <dbReference type="Rhea" id="RHEA-COMP:11060"/>
        <dbReference type="Rhea" id="RHEA-COMP:11605"/>
        <dbReference type="ChEBI" id="CHEBI:15378"/>
        <dbReference type="ChEBI" id="CHEBI:30013"/>
        <dbReference type="ChEBI" id="CHEBI:30616"/>
        <dbReference type="ChEBI" id="CHEBI:61977"/>
        <dbReference type="ChEBI" id="CHEBI:456216"/>
        <dbReference type="EC" id="2.7.11.1"/>
    </reaction>
</comment>
<dbReference type="SUPFAM" id="SSF56112">
    <property type="entry name" value="Protein kinase-like (PK-like)"/>
    <property type="match status" value="1"/>
</dbReference>
<proteinExistence type="predicted"/>
<dbReference type="EMBL" id="OA570471">
    <property type="protein sequence ID" value="CAD7203319.1"/>
    <property type="molecule type" value="Genomic_DNA"/>
</dbReference>
<organism evidence="10">
    <name type="scientific">Timema douglasi</name>
    <name type="common">Walking stick</name>
    <dbReference type="NCBI Taxonomy" id="61478"/>
    <lineage>
        <taxon>Eukaryota</taxon>
        <taxon>Metazoa</taxon>
        <taxon>Ecdysozoa</taxon>
        <taxon>Arthropoda</taxon>
        <taxon>Hexapoda</taxon>
        <taxon>Insecta</taxon>
        <taxon>Pterygota</taxon>
        <taxon>Neoptera</taxon>
        <taxon>Polyneoptera</taxon>
        <taxon>Phasmatodea</taxon>
        <taxon>Timematodea</taxon>
        <taxon>Timematoidea</taxon>
        <taxon>Timematidae</taxon>
        <taxon>Timema</taxon>
    </lineage>
</organism>
<dbReference type="GO" id="GO:0004674">
    <property type="term" value="F:protein serine/threonine kinase activity"/>
    <property type="evidence" value="ECO:0007669"/>
    <property type="project" value="UniProtKB-KW"/>
</dbReference>
<dbReference type="PANTHER" id="PTHR43895:SF32">
    <property type="entry name" value="SERINE_THREONINE-PROTEIN KINASE CHK1"/>
    <property type="match status" value="1"/>
</dbReference>
<dbReference type="InterPro" id="IPR011009">
    <property type="entry name" value="Kinase-like_dom_sf"/>
</dbReference>
<dbReference type="EC" id="2.7.11.1" evidence="1"/>
<dbReference type="GO" id="GO:0005524">
    <property type="term" value="F:ATP binding"/>
    <property type="evidence" value="ECO:0007669"/>
    <property type="project" value="UniProtKB-KW"/>
</dbReference>
<evidence type="ECO:0000256" key="7">
    <source>
        <dbReference type="ARBA" id="ARBA00047899"/>
    </source>
</evidence>
<dbReference type="PANTHER" id="PTHR43895">
    <property type="entry name" value="CALCIUM/CALMODULIN-DEPENDENT PROTEIN KINASE KINASE-RELATED"/>
    <property type="match status" value="1"/>
</dbReference>
<evidence type="ECO:0000256" key="3">
    <source>
        <dbReference type="ARBA" id="ARBA00022679"/>
    </source>
</evidence>
<evidence type="ECO:0000259" key="9">
    <source>
        <dbReference type="PROSITE" id="PS50011"/>
    </source>
</evidence>
<dbReference type="GO" id="GO:0007095">
    <property type="term" value="P:mitotic G2 DNA damage checkpoint signaling"/>
    <property type="evidence" value="ECO:0007669"/>
    <property type="project" value="TreeGrafter"/>
</dbReference>
<dbReference type="Gene3D" id="1.10.510.10">
    <property type="entry name" value="Transferase(Phosphotransferase) domain 1"/>
    <property type="match status" value="1"/>
</dbReference>
<dbReference type="FunFam" id="1.10.510.10:FF:000301">
    <property type="entry name" value="Serine/threonine-protein kinase Chk1"/>
    <property type="match status" value="1"/>
</dbReference>
<dbReference type="GO" id="GO:0035861">
    <property type="term" value="C:site of double-strand break"/>
    <property type="evidence" value="ECO:0007669"/>
    <property type="project" value="TreeGrafter"/>
</dbReference>
<sequence>MDGRLPKPSEKVRLESKVKLLLNQTTGEAIAMKIVNLEKHPDARTCIRKEVCIHRMLTDQHIIRYFGQRREGHMEYIFLEYAAGGELFDKIVQCDQGYRLVFAEPDCGMSQWEARKFFKQLLAGVEYLHSRGVAHRDLKPENLLLDEQDNLKISDFGLATIYRVQGKERPLEKKCGTPPYVAPEVLIRRYQAEPADIWSCGIILVAMLAGELPWDQPTPDCEEYMAWKDGKGMNLTPWSKLDKAVLSLIRRILVPLPSSRYDISRILAHRWFQKKLSRMSGIGKVELEEVNPHLCGGRVENHLGTSISPSSAFELNMTSALANYATEAGVRNGDVSTHYFAAKRVCSGVNLSPPDCAQQEGARVCHSQPEPCLEQSNSLLPASFCFSQPAQLDNLLLSSQLNCTQQTATQSSQNSFQKLVKRMTRFFVRSSCDEIVKLLCSVLERNGCSWKLHTANVLTITSLDRRKMPLVFKAMALEMDGKTLVDFRLSKGCGLDFKRKFVCLKANLGDVVLKGPVMWPIAIATNCIP</sequence>
<dbReference type="GO" id="GO:0005634">
    <property type="term" value="C:nucleus"/>
    <property type="evidence" value="ECO:0007669"/>
    <property type="project" value="TreeGrafter"/>
</dbReference>
<comment type="catalytic activity">
    <reaction evidence="8">
        <text>L-seryl-[protein] + ATP = O-phospho-L-seryl-[protein] + ADP + H(+)</text>
        <dbReference type="Rhea" id="RHEA:17989"/>
        <dbReference type="Rhea" id="RHEA-COMP:9863"/>
        <dbReference type="Rhea" id="RHEA-COMP:11604"/>
        <dbReference type="ChEBI" id="CHEBI:15378"/>
        <dbReference type="ChEBI" id="CHEBI:29999"/>
        <dbReference type="ChEBI" id="CHEBI:30616"/>
        <dbReference type="ChEBI" id="CHEBI:83421"/>
        <dbReference type="ChEBI" id="CHEBI:456216"/>
        <dbReference type="EC" id="2.7.11.1"/>
    </reaction>
</comment>
<dbReference type="Pfam" id="PF00069">
    <property type="entry name" value="Pkinase"/>
    <property type="match status" value="1"/>
</dbReference>
<dbReference type="AlphaFoldDB" id="A0A7R8ZFA6"/>
<evidence type="ECO:0000256" key="1">
    <source>
        <dbReference type="ARBA" id="ARBA00012513"/>
    </source>
</evidence>
<evidence type="ECO:0000256" key="5">
    <source>
        <dbReference type="ARBA" id="ARBA00022777"/>
    </source>
</evidence>
<keyword evidence="5" id="KW-0418">Kinase</keyword>
<keyword evidence="6" id="KW-0067">ATP-binding</keyword>
<dbReference type="InterPro" id="IPR000719">
    <property type="entry name" value="Prot_kinase_dom"/>
</dbReference>
<evidence type="ECO:0000313" key="10">
    <source>
        <dbReference type="EMBL" id="CAD7203319.1"/>
    </source>
</evidence>
<evidence type="ECO:0000256" key="4">
    <source>
        <dbReference type="ARBA" id="ARBA00022741"/>
    </source>
</evidence>
<dbReference type="InterPro" id="IPR008271">
    <property type="entry name" value="Ser/Thr_kinase_AS"/>
</dbReference>